<evidence type="ECO:0008006" key="3">
    <source>
        <dbReference type="Google" id="ProtNLM"/>
    </source>
</evidence>
<evidence type="ECO:0000313" key="1">
    <source>
        <dbReference type="EMBL" id="MFC5906216.1"/>
    </source>
</evidence>
<comment type="caution">
    <text evidence="1">The sequence shown here is derived from an EMBL/GenBank/DDBJ whole genome shotgun (WGS) entry which is preliminary data.</text>
</comment>
<organism evidence="1 2">
    <name type="scientific">Streptacidiphilus monticola</name>
    <dbReference type="NCBI Taxonomy" id="2161674"/>
    <lineage>
        <taxon>Bacteria</taxon>
        <taxon>Bacillati</taxon>
        <taxon>Actinomycetota</taxon>
        <taxon>Actinomycetes</taxon>
        <taxon>Kitasatosporales</taxon>
        <taxon>Streptomycetaceae</taxon>
        <taxon>Streptacidiphilus</taxon>
    </lineage>
</organism>
<dbReference type="RefSeq" id="WP_380579413.1">
    <property type="nucleotide sequence ID" value="NZ_JBHSQJ010000010.1"/>
</dbReference>
<accession>A0ABW1FZN0</accession>
<protein>
    <recommendedName>
        <fullName evidence="3">PucR family transcriptional regulator</fullName>
    </recommendedName>
</protein>
<dbReference type="Proteomes" id="UP001596174">
    <property type="component" value="Unassembled WGS sequence"/>
</dbReference>
<keyword evidence="2" id="KW-1185">Reference proteome</keyword>
<name>A0ABW1FZN0_9ACTN</name>
<proteinExistence type="predicted"/>
<reference evidence="2" key="1">
    <citation type="journal article" date="2019" name="Int. J. Syst. Evol. Microbiol.">
        <title>The Global Catalogue of Microorganisms (GCM) 10K type strain sequencing project: providing services to taxonomists for standard genome sequencing and annotation.</title>
        <authorList>
            <consortium name="The Broad Institute Genomics Platform"/>
            <consortium name="The Broad Institute Genome Sequencing Center for Infectious Disease"/>
            <person name="Wu L."/>
            <person name="Ma J."/>
        </authorList>
    </citation>
    <scope>NUCLEOTIDE SEQUENCE [LARGE SCALE GENOMIC DNA]</scope>
    <source>
        <strain evidence="2">JCM 4816</strain>
    </source>
</reference>
<evidence type="ECO:0000313" key="2">
    <source>
        <dbReference type="Proteomes" id="UP001596174"/>
    </source>
</evidence>
<sequence length="204" mass="21565">MDASQVTLLRELLADTPWVERADGLAGALRRSVTRSGAAGPGGLLLVGTEHEDPWHLAAHLDDESRWADLPELAPVLVRHRVPEGAPPHLAVPLSRLERTRRGETVFVVADAPAGEGLLQRVHDARRTGATVLALDGGAAGLAEVAHECLTLDQSAPAGQPPSPTFELTQHLVSAAAGAAPRRGLRAVLARIGRQLAQPPALRW</sequence>
<gene>
    <name evidence="1" type="ORF">ACFP3V_03130</name>
</gene>
<dbReference type="EMBL" id="JBHSQJ010000010">
    <property type="protein sequence ID" value="MFC5906216.1"/>
    <property type="molecule type" value="Genomic_DNA"/>
</dbReference>